<protein>
    <submittedName>
        <fullName evidence="1">Uncharacterized protein</fullName>
    </submittedName>
</protein>
<name>A0A2G7FQM3_9EURO</name>
<comment type="caution">
    <text evidence="1">The sequence shown here is derived from an EMBL/GenBank/DDBJ whole genome shotgun (WGS) entry which is preliminary data.</text>
</comment>
<keyword evidence="2" id="KW-1185">Reference proteome</keyword>
<evidence type="ECO:0000313" key="2">
    <source>
        <dbReference type="Proteomes" id="UP000231358"/>
    </source>
</evidence>
<dbReference type="STRING" id="656916.A0A2G7FQM3"/>
<dbReference type="Proteomes" id="UP000231358">
    <property type="component" value="Unassembled WGS sequence"/>
</dbReference>
<proteinExistence type="predicted"/>
<organism evidence="1 2">
    <name type="scientific">Aspergillus arachidicola</name>
    <dbReference type="NCBI Taxonomy" id="656916"/>
    <lineage>
        <taxon>Eukaryota</taxon>
        <taxon>Fungi</taxon>
        <taxon>Dikarya</taxon>
        <taxon>Ascomycota</taxon>
        <taxon>Pezizomycotina</taxon>
        <taxon>Eurotiomycetes</taxon>
        <taxon>Eurotiomycetidae</taxon>
        <taxon>Eurotiales</taxon>
        <taxon>Aspergillaceae</taxon>
        <taxon>Aspergillus</taxon>
        <taxon>Aspergillus subgen. Circumdati</taxon>
    </lineage>
</organism>
<gene>
    <name evidence="1" type="ORF">AARAC_009432</name>
</gene>
<evidence type="ECO:0000313" key="1">
    <source>
        <dbReference type="EMBL" id="PIG82918.1"/>
    </source>
</evidence>
<reference evidence="1 2" key="1">
    <citation type="submission" date="2017-05" db="EMBL/GenBank/DDBJ databases">
        <title>Genome sequence for an aflatoxigenic pathogen of Argentinian peanut, Aspergillus arachidicola.</title>
        <authorList>
            <person name="Moore G."/>
            <person name="Beltz S.B."/>
            <person name="Mack B.M."/>
        </authorList>
    </citation>
    <scope>NUCLEOTIDE SEQUENCE [LARGE SCALE GENOMIC DNA]</scope>
    <source>
        <strain evidence="1 2">CBS 117610</strain>
    </source>
</reference>
<dbReference type="EMBL" id="NEXV01000472">
    <property type="protein sequence ID" value="PIG82918.1"/>
    <property type="molecule type" value="Genomic_DNA"/>
</dbReference>
<sequence length="115" mass="12639">MRDPPVSSSDYASNSTYFQDEKDRLAFEMTSNRNHNPEDLTSELREYLYGNEGHSAAAVFVSRRLSCAVEVYVDILVWVSAAATAGSYDANCAAATCIPKSGQFGPECIVAKKFR</sequence>
<dbReference type="AlphaFoldDB" id="A0A2G7FQM3"/>
<accession>A0A2G7FQM3</accession>